<dbReference type="SMART" id="SM00906">
    <property type="entry name" value="Fungal_trans"/>
    <property type="match status" value="1"/>
</dbReference>
<name>A0A8H6ZGG4_9AGAR</name>
<feature type="domain" description="Xylanolytic transcriptional activator regulatory" evidence="3">
    <location>
        <begin position="313"/>
        <end position="385"/>
    </location>
</feature>
<dbReference type="InterPro" id="IPR050987">
    <property type="entry name" value="AtrR-like"/>
</dbReference>
<protein>
    <recommendedName>
        <fullName evidence="3">Xylanolytic transcriptional activator regulatory domain-containing protein</fullName>
    </recommendedName>
</protein>
<dbReference type="PANTHER" id="PTHR46910">
    <property type="entry name" value="TRANSCRIPTION FACTOR PDR1"/>
    <property type="match status" value="1"/>
</dbReference>
<dbReference type="GO" id="GO:0008270">
    <property type="term" value="F:zinc ion binding"/>
    <property type="evidence" value="ECO:0007669"/>
    <property type="project" value="InterPro"/>
</dbReference>
<keyword evidence="1" id="KW-0479">Metal-binding</keyword>
<dbReference type="PANTHER" id="PTHR46910:SF38">
    <property type="entry name" value="ZN(2)-C6 FUNGAL-TYPE DOMAIN-CONTAINING PROTEIN"/>
    <property type="match status" value="1"/>
</dbReference>
<comment type="caution">
    <text evidence="4">The sequence shown here is derived from an EMBL/GenBank/DDBJ whole genome shotgun (WGS) entry which is preliminary data.</text>
</comment>
<dbReference type="CDD" id="cd00067">
    <property type="entry name" value="GAL4"/>
    <property type="match status" value="1"/>
</dbReference>
<dbReference type="OrthoDB" id="4456959at2759"/>
<evidence type="ECO:0000256" key="1">
    <source>
        <dbReference type="ARBA" id="ARBA00022723"/>
    </source>
</evidence>
<dbReference type="InterPro" id="IPR007219">
    <property type="entry name" value="XnlR_reg_dom"/>
</dbReference>
<dbReference type="GO" id="GO:0003677">
    <property type="term" value="F:DNA binding"/>
    <property type="evidence" value="ECO:0007669"/>
    <property type="project" value="InterPro"/>
</dbReference>
<dbReference type="CDD" id="cd12148">
    <property type="entry name" value="fungal_TF_MHR"/>
    <property type="match status" value="1"/>
</dbReference>
<dbReference type="GO" id="GO:0000981">
    <property type="term" value="F:DNA-binding transcription factor activity, RNA polymerase II-specific"/>
    <property type="evidence" value="ECO:0007669"/>
    <property type="project" value="InterPro"/>
</dbReference>
<organism evidence="4 5">
    <name type="scientific">Mycena sanguinolenta</name>
    <dbReference type="NCBI Taxonomy" id="230812"/>
    <lineage>
        <taxon>Eukaryota</taxon>
        <taxon>Fungi</taxon>
        <taxon>Dikarya</taxon>
        <taxon>Basidiomycota</taxon>
        <taxon>Agaricomycotina</taxon>
        <taxon>Agaricomycetes</taxon>
        <taxon>Agaricomycetidae</taxon>
        <taxon>Agaricales</taxon>
        <taxon>Marasmiineae</taxon>
        <taxon>Mycenaceae</taxon>
        <taxon>Mycena</taxon>
    </lineage>
</organism>
<dbReference type="EMBL" id="JACAZH010000001">
    <property type="protein sequence ID" value="KAF7376441.1"/>
    <property type="molecule type" value="Genomic_DNA"/>
</dbReference>
<dbReference type="GO" id="GO:0006351">
    <property type="term" value="P:DNA-templated transcription"/>
    <property type="evidence" value="ECO:0007669"/>
    <property type="project" value="InterPro"/>
</dbReference>
<dbReference type="Proteomes" id="UP000623467">
    <property type="component" value="Unassembled WGS sequence"/>
</dbReference>
<gene>
    <name evidence="4" type="ORF">MSAN_00059700</name>
</gene>
<reference evidence="4" key="1">
    <citation type="submission" date="2020-05" db="EMBL/GenBank/DDBJ databases">
        <title>Mycena genomes resolve the evolution of fungal bioluminescence.</title>
        <authorList>
            <person name="Tsai I.J."/>
        </authorList>
    </citation>
    <scope>NUCLEOTIDE SEQUENCE</scope>
    <source>
        <strain evidence="4">160909Yilan</strain>
    </source>
</reference>
<evidence type="ECO:0000256" key="2">
    <source>
        <dbReference type="ARBA" id="ARBA00023242"/>
    </source>
</evidence>
<keyword evidence="2" id="KW-0539">Nucleus</keyword>
<evidence type="ECO:0000259" key="3">
    <source>
        <dbReference type="SMART" id="SM00906"/>
    </source>
</evidence>
<dbReference type="Pfam" id="PF04082">
    <property type="entry name" value="Fungal_trans"/>
    <property type="match status" value="1"/>
</dbReference>
<sequence length="793" mass="90032">MDRNSEQSYKSRKIQGACDVCKKRKSARDVQTPGSGCTHCKSQGLDCTRADLTKALTSANGYVTALEGRVEKMERLLTEESLLPGIDFAEQLENENEVEPLLRQHVETLPRNDEELVDGLNKLKLNPDTNRFFGKSSGIQFVQTAFNFRAHLAGMAFSQMRSKMGSHKRDEFWALTPWQLPPEEDVDAPQYSFPEPDLLAILVGKYFTEVNPYWPVLHRPTFERKVADKLHLRDWKFANTLLMVCSLGARHSDDPRVLPEGRSGQPLQYAGWKWHSQVRVIPKHLIYKPDLYELQTIVLSAMYLRALSPTALCWTQVGFGLRRAQDVGAHRRRNQNHPTVENEHWKRVFWVLLCLERVSGAHTGRPLIMHYSDFDQDLPAECDDEYWDVPTPQTFKQPKDKPSDLSYFICYAKLLEIQADVITTLYSPRKPRDLCGRSFPPSESQCIMAFDSALNAWLNAIPAHLRWDPDRPNILHFKQSALLHAAYYNVQILVHRPFIPAPFAASPPGAVPSLAIASNAARLLVSIFDVYERRRITPDYPNLLPIAFVAGLVLLLSAWSSKKSSFTYSPSKELDQVHSCLKLTMAGESRYLVAGRYTDLLNRLLCAGDNLDRLFNNAIPVLPPSAQRGYETFVPTQRLDVDSTSQWPSPFTHQVGDFETVFNQMNAPLYSRLCVPEYQYPANGRDEVHTDVDATINNLDLAQMCGLELPVNIDTPLLPSDMTANADVMAMWSTAPSGFHVDEWSYIMSQDMSSPPWNQPYGAASETNLPIQTNLPSPMYMNPKETEKYYLWS</sequence>
<accession>A0A8H6ZGG4</accession>
<keyword evidence="5" id="KW-1185">Reference proteome</keyword>
<dbReference type="InterPro" id="IPR001138">
    <property type="entry name" value="Zn2Cys6_DnaBD"/>
</dbReference>
<dbReference type="InterPro" id="IPR036864">
    <property type="entry name" value="Zn2-C6_fun-type_DNA-bd_sf"/>
</dbReference>
<proteinExistence type="predicted"/>
<evidence type="ECO:0000313" key="5">
    <source>
        <dbReference type="Proteomes" id="UP000623467"/>
    </source>
</evidence>
<dbReference type="Gene3D" id="4.10.240.10">
    <property type="entry name" value="Zn(2)-C6 fungal-type DNA-binding domain"/>
    <property type="match status" value="1"/>
</dbReference>
<dbReference type="AlphaFoldDB" id="A0A8H6ZGG4"/>
<dbReference type="SUPFAM" id="SSF57701">
    <property type="entry name" value="Zn2/Cys6 DNA-binding domain"/>
    <property type="match status" value="1"/>
</dbReference>
<evidence type="ECO:0000313" key="4">
    <source>
        <dbReference type="EMBL" id="KAF7376441.1"/>
    </source>
</evidence>